<comment type="caution">
    <text evidence="1">The sequence shown here is derived from an EMBL/GenBank/DDBJ whole genome shotgun (WGS) entry which is preliminary data.</text>
</comment>
<evidence type="ECO:0000313" key="1">
    <source>
        <dbReference type="EMBL" id="PVD19383.1"/>
    </source>
</evidence>
<gene>
    <name evidence="1" type="ORF">C0Q70_19871</name>
</gene>
<sequence length="210" mass="23506">MKITRQITHSSDDVMRDKHLTFPLACPPSIPHEVLVGTCQGNFGGFGLEGWKAHGDRCCLFTCYRLVALMLWQHHGGAFDASMYLSIGSPPCKHRNTRLNEHVEACVEVMNYQSSCVDPTFTTRYLKDPGNVGDLSIVHSARMFHTETETHNYHHAVSCIARQPHHSEEEDTKYRLLHLEISKARGKPSLLRRLVSADQAPSLVVVGTSA</sequence>
<organism evidence="1 2">
    <name type="scientific">Pomacea canaliculata</name>
    <name type="common">Golden apple snail</name>
    <dbReference type="NCBI Taxonomy" id="400727"/>
    <lineage>
        <taxon>Eukaryota</taxon>
        <taxon>Metazoa</taxon>
        <taxon>Spiralia</taxon>
        <taxon>Lophotrochozoa</taxon>
        <taxon>Mollusca</taxon>
        <taxon>Gastropoda</taxon>
        <taxon>Caenogastropoda</taxon>
        <taxon>Architaenioglossa</taxon>
        <taxon>Ampullarioidea</taxon>
        <taxon>Ampullariidae</taxon>
        <taxon>Pomacea</taxon>
    </lineage>
</organism>
<keyword evidence="2" id="KW-1185">Reference proteome</keyword>
<dbReference type="Proteomes" id="UP000245119">
    <property type="component" value="Linkage Group LG13"/>
</dbReference>
<name>A0A2T7NDY5_POMCA</name>
<dbReference type="AlphaFoldDB" id="A0A2T7NDY5"/>
<evidence type="ECO:0000313" key="2">
    <source>
        <dbReference type="Proteomes" id="UP000245119"/>
    </source>
</evidence>
<proteinExistence type="predicted"/>
<accession>A0A2T7NDY5</accession>
<reference evidence="1 2" key="1">
    <citation type="submission" date="2018-04" db="EMBL/GenBank/DDBJ databases">
        <title>The genome of golden apple snail Pomacea canaliculata provides insight into stress tolerance and invasive adaptation.</title>
        <authorList>
            <person name="Liu C."/>
            <person name="Liu B."/>
            <person name="Ren Y."/>
            <person name="Zhang Y."/>
            <person name="Wang H."/>
            <person name="Li S."/>
            <person name="Jiang F."/>
            <person name="Yin L."/>
            <person name="Zhang G."/>
            <person name="Qian W."/>
            <person name="Fan W."/>
        </authorList>
    </citation>
    <scope>NUCLEOTIDE SEQUENCE [LARGE SCALE GENOMIC DNA]</scope>
    <source>
        <strain evidence="1">SZHN2017</strain>
        <tissue evidence="1">Muscle</tissue>
    </source>
</reference>
<dbReference type="EMBL" id="PZQS01000013">
    <property type="protein sequence ID" value="PVD19383.1"/>
    <property type="molecule type" value="Genomic_DNA"/>
</dbReference>
<protein>
    <submittedName>
        <fullName evidence="1">Uncharacterized protein</fullName>
    </submittedName>
</protein>